<keyword evidence="1" id="KW-0812">Transmembrane</keyword>
<gene>
    <name evidence="2" type="ORF">LV92_03188</name>
</gene>
<protein>
    <submittedName>
        <fullName evidence="2">Uncharacterized protein</fullName>
    </submittedName>
</protein>
<evidence type="ECO:0000313" key="3">
    <source>
        <dbReference type="Proteomes" id="UP000249696"/>
    </source>
</evidence>
<dbReference type="AlphaFoldDB" id="A0A327QX79"/>
<keyword evidence="3" id="KW-1185">Reference proteome</keyword>
<feature type="transmembrane region" description="Helical" evidence="1">
    <location>
        <begin position="12"/>
        <end position="31"/>
    </location>
</feature>
<reference evidence="2 3" key="1">
    <citation type="submission" date="2018-06" db="EMBL/GenBank/DDBJ databases">
        <title>Genomic Encyclopedia of Archaeal and Bacterial Type Strains, Phase II (KMG-II): from individual species to whole genera.</title>
        <authorList>
            <person name="Goeker M."/>
        </authorList>
    </citation>
    <scope>NUCLEOTIDE SEQUENCE [LARGE SCALE GENOMIC DNA]</scope>
    <source>
        <strain evidence="2 3">DSM 23522</strain>
    </source>
</reference>
<keyword evidence="1" id="KW-0472">Membrane</keyword>
<sequence>MLIDSICFGNKPTPLLLPLSAYLAVPVVYSFEKNTKWIKKLD</sequence>
<proteinExistence type="predicted"/>
<keyword evidence="1" id="KW-1133">Transmembrane helix</keyword>
<organism evidence="2 3">
    <name type="scientific">Arenibacter echinorum</name>
    <dbReference type="NCBI Taxonomy" id="440515"/>
    <lineage>
        <taxon>Bacteria</taxon>
        <taxon>Pseudomonadati</taxon>
        <taxon>Bacteroidota</taxon>
        <taxon>Flavobacteriia</taxon>
        <taxon>Flavobacteriales</taxon>
        <taxon>Flavobacteriaceae</taxon>
        <taxon>Arenibacter</taxon>
    </lineage>
</organism>
<dbReference type="EMBL" id="QLLN01000006">
    <property type="protein sequence ID" value="RAJ08970.1"/>
    <property type="molecule type" value="Genomic_DNA"/>
</dbReference>
<evidence type="ECO:0000313" key="2">
    <source>
        <dbReference type="EMBL" id="RAJ08970.1"/>
    </source>
</evidence>
<name>A0A327QX79_9FLAO</name>
<dbReference type="Proteomes" id="UP000249696">
    <property type="component" value="Unassembled WGS sequence"/>
</dbReference>
<accession>A0A327QX79</accession>
<comment type="caution">
    <text evidence="2">The sequence shown here is derived from an EMBL/GenBank/DDBJ whole genome shotgun (WGS) entry which is preliminary data.</text>
</comment>
<evidence type="ECO:0000256" key="1">
    <source>
        <dbReference type="SAM" id="Phobius"/>
    </source>
</evidence>